<dbReference type="EMBL" id="KQ978009">
    <property type="protein sequence ID" value="KYM98181.1"/>
    <property type="molecule type" value="Genomic_DNA"/>
</dbReference>
<protein>
    <submittedName>
        <fullName evidence="1">Uncharacterized protein</fullName>
    </submittedName>
</protein>
<dbReference type="Proteomes" id="UP000078542">
    <property type="component" value="Unassembled WGS sequence"/>
</dbReference>
<proteinExistence type="predicted"/>
<keyword evidence="2" id="KW-1185">Reference proteome</keyword>
<evidence type="ECO:0000313" key="1">
    <source>
        <dbReference type="EMBL" id="KYM98181.1"/>
    </source>
</evidence>
<sequence>MGNPKKEVAKPQTCSNLRNELHESAGAGLYILDSSLPQLNQPLLPTGIHYDRSILYTVYTNTACQATESDMRAHASTMAAEDGLMGKEKVLRRRQNVVKLPLEYGLRVGMANGSFANAIGRIQGGAAS</sequence>
<reference evidence="1 2" key="1">
    <citation type="submission" date="2016-03" db="EMBL/GenBank/DDBJ databases">
        <title>Cyphomyrmex costatus WGS genome.</title>
        <authorList>
            <person name="Nygaard S."/>
            <person name="Hu H."/>
            <person name="Boomsma J."/>
            <person name="Zhang G."/>
        </authorList>
    </citation>
    <scope>NUCLEOTIDE SEQUENCE [LARGE SCALE GENOMIC DNA]</scope>
    <source>
        <strain evidence="1">MS0001</strain>
        <tissue evidence="1">Whole body</tissue>
    </source>
</reference>
<gene>
    <name evidence="1" type="ORF">ALC62_11172</name>
</gene>
<accession>A0A195CD91</accession>
<organism evidence="1 2">
    <name type="scientific">Cyphomyrmex costatus</name>
    <dbReference type="NCBI Taxonomy" id="456900"/>
    <lineage>
        <taxon>Eukaryota</taxon>
        <taxon>Metazoa</taxon>
        <taxon>Ecdysozoa</taxon>
        <taxon>Arthropoda</taxon>
        <taxon>Hexapoda</taxon>
        <taxon>Insecta</taxon>
        <taxon>Pterygota</taxon>
        <taxon>Neoptera</taxon>
        <taxon>Endopterygota</taxon>
        <taxon>Hymenoptera</taxon>
        <taxon>Apocrita</taxon>
        <taxon>Aculeata</taxon>
        <taxon>Formicoidea</taxon>
        <taxon>Formicidae</taxon>
        <taxon>Myrmicinae</taxon>
        <taxon>Cyphomyrmex</taxon>
    </lineage>
</organism>
<dbReference type="AlphaFoldDB" id="A0A195CD91"/>
<name>A0A195CD91_9HYME</name>
<evidence type="ECO:0000313" key="2">
    <source>
        <dbReference type="Proteomes" id="UP000078542"/>
    </source>
</evidence>